<dbReference type="NCBIfam" id="TIGR02753">
    <property type="entry name" value="sodN"/>
    <property type="match status" value="1"/>
</dbReference>
<organism evidence="1 2">
    <name type="scientific">Colwellia psychrerythraea</name>
    <name type="common">Vibrio psychroerythus</name>
    <dbReference type="NCBI Taxonomy" id="28229"/>
    <lineage>
        <taxon>Bacteria</taxon>
        <taxon>Pseudomonadati</taxon>
        <taxon>Pseudomonadota</taxon>
        <taxon>Gammaproteobacteria</taxon>
        <taxon>Alteromonadales</taxon>
        <taxon>Colwelliaceae</taxon>
        <taxon>Colwellia</taxon>
    </lineage>
</organism>
<dbReference type="InterPro" id="IPR014123">
    <property type="entry name" value="Superoxide_dismutase_Ni-type"/>
</dbReference>
<dbReference type="GO" id="GO:0004784">
    <property type="term" value="F:superoxide dismutase activity"/>
    <property type="evidence" value="ECO:0007669"/>
    <property type="project" value="InterPro"/>
</dbReference>
<dbReference type="Pfam" id="PF09055">
    <property type="entry name" value="Sod_Ni"/>
    <property type="match status" value="1"/>
</dbReference>
<dbReference type="Gene3D" id="1.20.120.400">
    <property type="entry name" value="Nickel-containing superoxide dismutase"/>
    <property type="match status" value="1"/>
</dbReference>
<accession>A0A099KDT0</accession>
<dbReference type="RefSeq" id="WP_033095034.1">
    <property type="nucleotide sequence ID" value="NZ_JQED01000046.1"/>
</dbReference>
<gene>
    <name evidence="1" type="ORF">ND2E_4046</name>
</gene>
<dbReference type="GO" id="GO:0016151">
    <property type="term" value="F:nickel cation binding"/>
    <property type="evidence" value="ECO:0007669"/>
    <property type="project" value="InterPro"/>
</dbReference>
<dbReference type="PATRIC" id="fig|28229.4.peg.3385"/>
<evidence type="ECO:0000313" key="2">
    <source>
        <dbReference type="Proteomes" id="UP000029843"/>
    </source>
</evidence>
<dbReference type="EMBL" id="JQED01000046">
    <property type="protein sequence ID" value="KGJ88511.1"/>
    <property type="molecule type" value="Genomic_DNA"/>
</dbReference>
<dbReference type="SUPFAM" id="SSF109770">
    <property type="entry name" value="Nickel-containing superoxide dismutase, NiSOD"/>
    <property type="match status" value="1"/>
</dbReference>
<reference evidence="1 2" key="1">
    <citation type="submission" date="2014-08" db="EMBL/GenBank/DDBJ databases">
        <title>Genomic and Phenotypic Diversity of Colwellia psychrerythraea strains from Disparate Marine Basins.</title>
        <authorList>
            <person name="Techtmann S.M."/>
            <person name="Stelling S.C."/>
            <person name="Utturkar S.M."/>
            <person name="Alshibli N."/>
            <person name="Harris A."/>
            <person name="Brown S.D."/>
            <person name="Hazen T.C."/>
        </authorList>
    </citation>
    <scope>NUCLEOTIDE SEQUENCE [LARGE SCALE GENOMIC DNA]</scope>
    <source>
        <strain evidence="1 2">ND2E</strain>
    </source>
</reference>
<dbReference type="InterPro" id="IPR036502">
    <property type="entry name" value="NiSOD_sf"/>
</dbReference>
<name>A0A099KDT0_COLPS</name>
<dbReference type="OrthoDB" id="9790847at2"/>
<dbReference type="Proteomes" id="UP000029843">
    <property type="component" value="Unassembled WGS sequence"/>
</dbReference>
<sequence length="167" mass="18970">MLYNIIAKLDKKLHFPVVMAHCDIPCKIYDPISAQISALTIIRMVDLLNELKAKPSLTLDEQAQFLRLVNQKESHGIKVKEEIAVIWGDYIKTPQLSQYPELHKLVHNIMLASSQAKQHISRESAQALLKQVNRFAEIFWATKQVTTFTATCPYPPAESVIYPSLQA</sequence>
<dbReference type="AlphaFoldDB" id="A0A099KDT0"/>
<evidence type="ECO:0000313" key="1">
    <source>
        <dbReference type="EMBL" id="KGJ88511.1"/>
    </source>
</evidence>
<comment type="caution">
    <text evidence="1">The sequence shown here is derived from an EMBL/GenBank/DDBJ whole genome shotgun (WGS) entry which is preliminary data.</text>
</comment>
<protein>
    <submittedName>
        <fullName evidence="1">Superoxide dismutase, Ni</fullName>
    </submittedName>
</protein>
<proteinExistence type="predicted"/>